<evidence type="ECO:0000313" key="1">
    <source>
        <dbReference type="EMBL" id="KOX88999.1"/>
    </source>
</evidence>
<comment type="caution">
    <text evidence="1">The sequence shown here is derived from an EMBL/GenBank/DDBJ whole genome shotgun (WGS) entry which is preliminary data.</text>
</comment>
<dbReference type="RefSeq" id="WP_156303193.1">
    <property type="nucleotide sequence ID" value="NZ_LHCI01000106.1"/>
</dbReference>
<sequence length="47" mass="5221">MLRKLIEVALPLEAINKEAKYPTRGESRGQEPFAGAPMLAQASMGWY</sequence>
<dbReference type="AlphaFoldDB" id="A0A0M9AC24"/>
<reference evidence="1 2" key="1">
    <citation type="submission" date="2015-07" db="EMBL/GenBank/DDBJ databases">
        <authorList>
            <person name="Noorani M."/>
        </authorList>
    </citation>
    <scope>NUCLEOTIDE SEQUENCE [LARGE SCALE GENOMIC DNA]</scope>
    <source>
        <strain evidence="2">ATCC 25104 / DSM 625 / JCM 10724 / NBRC 103206 / NCIMB 11243 / YT-1</strain>
    </source>
</reference>
<dbReference type="PATRIC" id="fig|271.14.peg.231"/>
<proteinExistence type="predicted"/>
<accession>A0A0M9AC24</accession>
<name>A0A0M9AC24_THEAQ</name>
<dbReference type="Proteomes" id="UP000037685">
    <property type="component" value="Unassembled WGS sequence"/>
</dbReference>
<dbReference type="EMBL" id="LHCI01000106">
    <property type="protein sequence ID" value="KOX88999.1"/>
    <property type="molecule type" value="Genomic_DNA"/>
</dbReference>
<organism evidence="1 2">
    <name type="scientific">Thermus aquaticus</name>
    <dbReference type="NCBI Taxonomy" id="271"/>
    <lineage>
        <taxon>Bacteria</taxon>
        <taxon>Thermotogati</taxon>
        <taxon>Deinococcota</taxon>
        <taxon>Deinococci</taxon>
        <taxon>Thermales</taxon>
        <taxon>Thermaceae</taxon>
        <taxon>Thermus</taxon>
    </lineage>
</organism>
<gene>
    <name evidence="1" type="ORF">BVI061214_00142</name>
</gene>
<protein>
    <submittedName>
        <fullName evidence="1">Uncharacterized protein</fullName>
    </submittedName>
</protein>
<evidence type="ECO:0000313" key="2">
    <source>
        <dbReference type="Proteomes" id="UP000037685"/>
    </source>
</evidence>